<keyword evidence="2" id="KW-1185">Reference proteome</keyword>
<evidence type="ECO:0000313" key="2">
    <source>
        <dbReference type="Proteomes" id="UP000199242"/>
    </source>
</evidence>
<proteinExistence type="predicted"/>
<evidence type="ECO:0008006" key="3">
    <source>
        <dbReference type="Google" id="ProtNLM"/>
    </source>
</evidence>
<organism evidence="1 2">
    <name type="scientific">Chryseobacterium taihuense</name>
    <dbReference type="NCBI Taxonomy" id="1141221"/>
    <lineage>
        <taxon>Bacteria</taxon>
        <taxon>Pseudomonadati</taxon>
        <taxon>Bacteroidota</taxon>
        <taxon>Flavobacteriia</taxon>
        <taxon>Flavobacteriales</taxon>
        <taxon>Weeksellaceae</taxon>
        <taxon>Chryseobacterium group</taxon>
        <taxon>Chryseobacterium</taxon>
    </lineage>
</organism>
<sequence>MIKIITEEFDITSDLIIEWILSLGFEVERKNVESYSDFALEIDNQRINGLFENVFHRRGKLNTLPTNLDNFQYKNEIKSDDNLVLKAFEKIAKKKGNYVGEFNDEEQHNKILDLYLAREVGFDIPDTLITNTKSKLIDFINKNKGEIVTKSIKNPFLIENKNFLAYGRETLLIGLNDITLLEEHFNLGFFQKNIAKIFEVRVFVYKNSLFSMAIFPYSNSNNEVDLRVATDENPKRYVPFALPKIVKKKVKKFLKIKNINTGSIDLMVDSNNIFFFLENNSQGQFHWVSLHCNYNIEKHIALDLIKHEKHL</sequence>
<name>A0ABY0QXI5_9FLAO</name>
<reference evidence="1 2" key="1">
    <citation type="submission" date="2016-10" db="EMBL/GenBank/DDBJ databases">
        <authorList>
            <person name="Varghese N."/>
            <person name="Submissions S."/>
        </authorList>
    </citation>
    <scope>NUCLEOTIDE SEQUENCE [LARGE SCALE GENOMIC DNA]</scope>
    <source>
        <strain evidence="1 2">CGMCC 1.10941</strain>
    </source>
</reference>
<gene>
    <name evidence="1" type="ORF">SAMN05216273_112101</name>
</gene>
<dbReference type="EMBL" id="FNHD01000012">
    <property type="protein sequence ID" value="SDM08450.1"/>
    <property type="molecule type" value="Genomic_DNA"/>
</dbReference>
<comment type="caution">
    <text evidence="1">The sequence shown here is derived from an EMBL/GenBank/DDBJ whole genome shotgun (WGS) entry which is preliminary data.</text>
</comment>
<dbReference type="SUPFAM" id="SSF56059">
    <property type="entry name" value="Glutathione synthetase ATP-binding domain-like"/>
    <property type="match status" value="1"/>
</dbReference>
<dbReference type="Proteomes" id="UP000199242">
    <property type="component" value="Unassembled WGS sequence"/>
</dbReference>
<protein>
    <recommendedName>
        <fullName evidence="3">Grasp-with-spasm system ATP-grasp peptide maturase</fullName>
    </recommendedName>
</protein>
<dbReference type="RefSeq" id="WP_089744719.1">
    <property type="nucleotide sequence ID" value="NZ_FNHD01000012.1"/>
</dbReference>
<dbReference type="Gene3D" id="3.30.470.20">
    <property type="entry name" value="ATP-grasp fold, B domain"/>
    <property type="match status" value="1"/>
</dbReference>
<accession>A0ABY0QXI5</accession>
<evidence type="ECO:0000313" key="1">
    <source>
        <dbReference type="EMBL" id="SDM08450.1"/>
    </source>
</evidence>